<dbReference type="Pfam" id="PF19102">
    <property type="entry name" value="DUF5789"/>
    <property type="match status" value="1"/>
</dbReference>
<name>A0A2V1JU03_EUBRA</name>
<keyword evidence="2" id="KW-1185">Reference proteome</keyword>
<dbReference type="OrthoDB" id="2085687at2"/>
<accession>A0A2V1JU03</accession>
<comment type="caution">
    <text evidence="1">The sequence shown here is derived from an EMBL/GenBank/DDBJ whole genome shotgun (WGS) entry which is preliminary data.</text>
</comment>
<gene>
    <name evidence="1" type="ORF">LG34_08435</name>
</gene>
<dbReference type="RefSeq" id="WP_109215621.1">
    <property type="nucleotide sequence ID" value="NZ_CABMEW010000004.1"/>
</dbReference>
<sequence length="71" mass="7972">MAQFKGMLHLLHKRMADISYPISKQEILEQIGDEIVKAGADQYLSVREILAPIRQETFSCAAEFYCALLGA</sequence>
<proteinExistence type="predicted"/>
<evidence type="ECO:0000313" key="2">
    <source>
        <dbReference type="Proteomes" id="UP000245288"/>
    </source>
</evidence>
<dbReference type="EMBL" id="JRFU01000089">
    <property type="protein sequence ID" value="PWE86711.1"/>
    <property type="molecule type" value="Genomic_DNA"/>
</dbReference>
<evidence type="ECO:0000313" key="1">
    <source>
        <dbReference type="EMBL" id="PWE86711.1"/>
    </source>
</evidence>
<organism evidence="1 2">
    <name type="scientific">Eubacterium ramulus</name>
    <dbReference type="NCBI Taxonomy" id="39490"/>
    <lineage>
        <taxon>Bacteria</taxon>
        <taxon>Bacillati</taxon>
        <taxon>Bacillota</taxon>
        <taxon>Clostridia</taxon>
        <taxon>Eubacteriales</taxon>
        <taxon>Eubacteriaceae</taxon>
        <taxon>Eubacterium</taxon>
    </lineage>
</organism>
<dbReference type="InterPro" id="IPR043899">
    <property type="entry name" value="DUF5789"/>
</dbReference>
<dbReference type="Proteomes" id="UP000245288">
    <property type="component" value="Unassembled WGS sequence"/>
</dbReference>
<protein>
    <submittedName>
        <fullName evidence="1">Uncharacterized protein</fullName>
    </submittedName>
</protein>
<reference evidence="1 2" key="1">
    <citation type="submission" date="2014-09" db="EMBL/GenBank/DDBJ databases">
        <title>Butyrate-producing bacteria isolated from human gut.</title>
        <authorList>
            <person name="Zhang Q."/>
            <person name="Zhao L."/>
        </authorList>
    </citation>
    <scope>NUCLEOTIDE SEQUENCE [LARGE SCALE GENOMIC DNA]</scope>
    <source>
        <strain evidence="1 2">21</strain>
    </source>
</reference>
<dbReference type="AlphaFoldDB" id="A0A2V1JU03"/>